<dbReference type="InterPro" id="IPR018062">
    <property type="entry name" value="HTH_AraC-typ_CS"/>
</dbReference>
<dbReference type="InterPro" id="IPR018060">
    <property type="entry name" value="HTH_AraC"/>
</dbReference>
<name>A0A7D6I8C7_9MYCO</name>
<sequence length="326" mass="35992">MSGDDNNVTDRAAGYALRYQHLHSADAEAVNRILTEAYPSGWRVSRLSHSATITHRRFVTEWAVLDEVQIDGRAICEIRPVDAVVAIQPRAGTMAVASDPAGRLKTPVIATEDMPNVIHANTARFHVVSVDGRLLNRVAAEDRQSVPQIVRFLDYRARTEGAARRFTQALDYVVTSFGSAESAHQPMLVGAAARLLSAALLECFPCNTSAGRDLLNDPHLPPALKGAISLIHRHAADGIGVVDVAESLRITPRAVQYLFRHHLDTTPTDYLRRIRLHRAHQDLLGSDRATTTVGEIAQRWGFRHAGRFAALYRRSYGQSPHSTLQH</sequence>
<dbReference type="EMBL" id="CP059165">
    <property type="protein sequence ID" value="QLL07177.1"/>
    <property type="molecule type" value="Genomic_DNA"/>
</dbReference>
<dbReference type="KEGG" id="mgor:H0P51_26505"/>
<accession>A0A7D6I8C7</accession>
<dbReference type="Proteomes" id="UP000510682">
    <property type="component" value="Chromosome"/>
</dbReference>
<keyword evidence="2" id="KW-0238">DNA-binding</keyword>
<gene>
    <name evidence="5" type="ORF">H0P51_26505</name>
</gene>
<dbReference type="Gene3D" id="1.10.10.60">
    <property type="entry name" value="Homeodomain-like"/>
    <property type="match status" value="1"/>
</dbReference>
<keyword evidence="3" id="KW-0804">Transcription</keyword>
<reference evidence="5 6" key="2">
    <citation type="submission" date="2020-07" db="EMBL/GenBank/DDBJ databases">
        <authorList>
            <person name="Yu X."/>
        </authorList>
    </citation>
    <scope>NUCLEOTIDE SEQUENCE [LARGE SCALE GENOMIC DNA]</scope>
    <source>
        <strain evidence="6">24</strain>
    </source>
</reference>
<evidence type="ECO:0000256" key="3">
    <source>
        <dbReference type="ARBA" id="ARBA00023163"/>
    </source>
</evidence>
<dbReference type="InterPro" id="IPR009057">
    <property type="entry name" value="Homeodomain-like_sf"/>
</dbReference>
<evidence type="ECO:0000313" key="5">
    <source>
        <dbReference type="EMBL" id="QLL07177.1"/>
    </source>
</evidence>
<evidence type="ECO:0000256" key="1">
    <source>
        <dbReference type="ARBA" id="ARBA00023015"/>
    </source>
</evidence>
<dbReference type="PANTHER" id="PTHR46796:SF12">
    <property type="entry name" value="HTH-TYPE DNA-BINDING TRANSCRIPTIONAL ACTIVATOR EUTR"/>
    <property type="match status" value="1"/>
</dbReference>
<evidence type="ECO:0000313" key="6">
    <source>
        <dbReference type="Proteomes" id="UP000510682"/>
    </source>
</evidence>
<dbReference type="AlphaFoldDB" id="A0A7D6I8C7"/>
<dbReference type="Pfam" id="PF12833">
    <property type="entry name" value="HTH_18"/>
    <property type="match status" value="1"/>
</dbReference>
<dbReference type="GO" id="GO:0003700">
    <property type="term" value="F:DNA-binding transcription factor activity"/>
    <property type="evidence" value="ECO:0007669"/>
    <property type="project" value="InterPro"/>
</dbReference>
<dbReference type="PANTHER" id="PTHR46796">
    <property type="entry name" value="HTH-TYPE TRANSCRIPTIONAL ACTIVATOR RHAS-RELATED"/>
    <property type="match status" value="1"/>
</dbReference>
<protein>
    <submittedName>
        <fullName evidence="5">Helix-turn-helix domain-containing protein</fullName>
    </submittedName>
</protein>
<dbReference type="SUPFAM" id="SSF46689">
    <property type="entry name" value="Homeodomain-like"/>
    <property type="match status" value="2"/>
</dbReference>
<reference evidence="6" key="1">
    <citation type="submission" date="2020-07" db="EMBL/GenBank/DDBJ databases">
        <title>Description of Mycobacterium gordonae subsp. intergordonae subsp.nov. and Mycobacterium gordonae subsp. gordonae subsp. nov.</title>
        <authorList>
            <person name="Yu X."/>
        </authorList>
    </citation>
    <scope>NUCLEOTIDE SEQUENCE [LARGE SCALE GENOMIC DNA]</scope>
    <source>
        <strain evidence="6">24</strain>
    </source>
</reference>
<dbReference type="GO" id="GO:0043565">
    <property type="term" value="F:sequence-specific DNA binding"/>
    <property type="evidence" value="ECO:0007669"/>
    <property type="project" value="InterPro"/>
</dbReference>
<reference evidence="6" key="3">
    <citation type="submission" date="2023-07" db="EMBL/GenBank/DDBJ databases">
        <title>Description of Mycobacterium gordonae subsp. intergordonae subsp.nov. and Mycobacterium gordonae subsp. gordonae subsp. nov.</title>
        <authorList>
            <person name="Huang H."/>
        </authorList>
    </citation>
    <scope>NUCLEOTIDE SEQUENCE [LARGE SCALE GENOMIC DNA]</scope>
    <source>
        <strain evidence="6">24</strain>
    </source>
</reference>
<dbReference type="PROSITE" id="PS00041">
    <property type="entry name" value="HTH_ARAC_FAMILY_1"/>
    <property type="match status" value="1"/>
</dbReference>
<dbReference type="InterPro" id="IPR050204">
    <property type="entry name" value="AraC_XylS_family_regulators"/>
</dbReference>
<keyword evidence="1" id="KW-0805">Transcription regulation</keyword>
<proteinExistence type="predicted"/>
<dbReference type="PROSITE" id="PS01124">
    <property type="entry name" value="HTH_ARAC_FAMILY_2"/>
    <property type="match status" value="1"/>
</dbReference>
<feature type="domain" description="HTH araC/xylS-type" evidence="4">
    <location>
        <begin position="225"/>
        <end position="326"/>
    </location>
</feature>
<organism evidence="5 6">
    <name type="scientific">Mycobacterium vicinigordonae</name>
    <dbReference type="NCBI Taxonomy" id="1719132"/>
    <lineage>
        <taxon>Bacteria</taxon>
        <taxon>Bacillati</taxon>
        <taxon>Actinomycetota</taxon>
        <taxon>Actinomycetes</taxon>
        <taxon>Mycobacteriales</taxon>
        <taxon>Mycobacteriaceae</taxon>
        <taxon>Mycobacterium</taxon>
    </lineage>
</organism>
<evidence type="ECO:0000259" key="4">
    <source>
        <dbReference type="PROSITE" id="PS01124"/>
    </source>
</evidence>
<dbReference type="SMART" id="SM00342">
    <property type="entry name" value="HTH_ARAC"/>
    <property type="match status" value="1"/>
</dbReference>
<evidence type="ECO:0000256" key="2">
    <source>
        <dbReference type="ARBA" id="ARBA00023125"/>
    </source>
</evidence>
<dbReference type="RefSeq" id="WP_180915750.1">
    <property type="nucleotide sequence ID" value="NZ_CP059165.1"/>
</dbReference>
<keyword evidence="6" id="KW-1185">Reference proteome</keyword>